<dbReference type="RefSeq" id="WP_273669641.1">
    <property type="nucleotide sequence ID" value="NZ_JAQQXR010000001.1"/>
</dbReference>
<gene>
    <name evidence="5" type="ORF">OIK44_05220</name>
</gene>
<dbReference type="SUPFAM" id="SSF47188">
    <property type="entry name" value="Hemerythrin-like"/>
    <property type="match status" value="1"/>
</dbReference>
<comment type="caution">
    <text evidence="5">The sequence shown here is derived from an EMBL/GenBank/DDBJ whole genome shotgun (WGS) entry which is preliminary data.</text>
</comment>
<feature type="domain" description="Hemerythrin-like" evidence="4">
    <location>
        <begin position="17"/>
        <end position="120"/>
    </location>
</feature>
<evidence type="ECO:0000256" key="1">
    <source>
        <dbReference type="ARBA" id="ARBA00010587"/>
    </source>
</evidence>
<dbReference type="Gene3D" id="1.20.120.50">
    <property type="entry name" value="Hemerythrin-like"/>
    <property type="match status" value="1"/>
</dbReference>
<dbReference type="Pfam" id="PF01814">
    <property type="entry name" value="Hemerythrin"/>
    <property type="match status" value="1"/>
</dbReference>
<reference evidence="5 6" key="1">
    <citation type="submission" date="2022-10" db="EMBL/GenBank/DDBJ databases">
        <title>Janthinobacterium sp. hw3 Genome sequencing.</title>
        <authorList>
            <person name="Park S."/>
        </authorList>
    </citation>
    <scope>NUCLEOTIDE SEQUENCE [LARGE SCALE GENOMIC DNA]</scope>
    <source>
        <strain evidence="6">hw3</strain>
    </source>
</reference>
<dbReference type="Proteomes" id="UP001221208">
    <property type="component" value="Unassembled WGS sequence"/>
</dbReference>
<sequence>MQKIKWSSEMELGILGMDESHKALFDALAMLADTPDAQFGEAFTRATSAIERDFADEEEVMERIGFPGLRAHREQHTRVLSGLHHADPYVRQGDVALGRKAMALLPQWFLIHQATMDLALAAALEAAGQPVPAIS</sequence>
<dbReference type="InterPro" id="IPR012827">
    <property type="entry name" value="Hemerythrin_metal-bd"/>
</dbReference>
<dbReference type="InterPro" id="IPR035938">
    <property type="entry name" value="Hemerythrin-like_sf"/>
</dbReference>
<organism evidence="5 6">
    <name type="scientific">Janthinobacterium fluminis</name>
    <dbReference type="NCBI Taxonomy" id="2987524"/>
    <lineage>
        <taxon>Bacteria</taxon>
        <taxon>Pseudomonadati</taxon>
        <taxon>Pseudomonadota</taxon>
        <taxon>Betaproteobacteria</taxon>
        <taxon>Burkholderiales</taxon>
        <taxon>Oxalobacteraceae</taxon>
        <taxon>Janthinobacterium</taxon>
    </lineage>
</organism>
<accession>A0ABT5JXV8</accession>
<keyword evidence="2" id="KW-0479">Metal-binding</keyword>
<evidence type="ECO:0000256" key="2">
    <source>
        <dbReference type="ARBA" id="ARBA00022723"/>
    </source>
</evidence>
<dbReference type="PANTHER" id="PTHR37164:SF1">
    <property type="entry name" value="BACTERIOHEMERYTHRIN"/>
    <property type="match status" value="1"/>
</dbReference>
<protein>
    <submittedName>
        <fullName evidence="5">Hemerythrin family protein</fullName>
    </submittedName>
</protein>
<dbReference type="NCBIfam" id="TIGR02481">
    <property type="entry name" value="hemeryth_dom"/>
    <property type="match status" value="1"/>
</dbReference>
<dbReference type="PANTHER" id="PTHR37164">
    <property type="entry name" value="BACTERIOHEMERYTHRIN"/>
    <property type="match status" value="1"/>
</dbReference>
<dbReference type="InterPro" id="IPR050669">
    <property type="entry name" value="Hemerythrin"/>
</dbReference>
<dbReference type="EMBL" id="JAQQXR010000001">
    <property type="protein sequence ID" value="MDC8756988.1"/>
    <property type="molecule type" value="Genomic_DNA"/>
</dbReference>
<evidence type="ECO:0000313" key="5">
    <source>
        <dbReference type="EMBL" id="MDC8756988.1"/>
    </source>
</evidence>
<keyword evidence="6" id="KW-1185">Reference proteome</keyword>
<dbReference type="InterPro" id="IPR012312">
    <property type="entry name" value="Hemerythrin-like"/>
</dbReference>
<evidence type="ECO:0000313" key="6">
    <source>
        <dbReference type="Proteomes" id="UP001221208"/>
    </source>
</evidence>
<evidence type="ECO:0000259" key="4">
    <source>
        <dbReference type="Pfam" id="PF01814"/>
    </source>
</evidence>
<comment type="similarity">
    <text evidence="1">Belongs to the hemerythrin family.</text>
</comment>
<name>A0ABT5JXV8_9BURK</name>
<evidence type="ECO:0000256" key="3">
    <source>
        <dbReference type="ARBA" id="ARBA00023004"/>
    </source>
</evidence>
<keyword evidence="3" id="KW-0408">Iron</keyword>
<dbReference type="CDD" id="cd12107">
    <property type="entry name" value="Hemerythrin"/>
    <property type="match status" value="1"/>
</dbReference>
<proteinExistence type="inferred from homology"/>